<keyword evidence="2" id="KW-0732">Signal</keyword>
<feature type="non-terminal residue" evidence="3">
    <location>
        <position position="1"/>
    </location>
</feature>
<reference evidence="3" key="1">
    <citation type="submission" date="2023-08" db="EMBL/GenBank/DDBJ databases">
        <authorList>
            <person name="Chen Y."/>
            <person name="Shah S."/>
            <person name="Dougan E. K."/>
            <person name="Thang M."/>
            <person name="Chan C."/>
        </authorList>
    </citation>
    <scope>NUCLEOTIDE SEQUENCE</scope>
</reference>
<evidence type="ECO:0000313" key="4">
    <source>
        <dbReference type="Proteomes" id="UP001178507"/>
    </source>
</evidence>
<evidence type="ECO:0000256" key="2">
    <source>
        <dbReference type="SAM" id="SignalP"/>
    </source>
</evidence>
<accession>A0AA36IAH1</accession>
<feature type="region of interest" description="Disordered" evidence="1">
    <location>
        <begin position="456"/>
        <end position="530"/>
    </location>
</feature>
<evidence type="ECO:0000313" key="3">
    <source>
        <dbReference type="EMBL" id="CAJ1384096.1"/>
    </source>
</evidence>
<dbReference type="AlphaFoldDB" id="A0AA36IAH1"/>
<dbReference type="EMBL" id="CAUJNA010001081">
    <property type="protein sequence ID" value="CAJ1384096.1"/>
    <property type="molecule type" value="Genomic_DNA"/>
</dbReference>
<feature type="compositionally biased region" description="Basic and acidic residues" evidence="1">
    <location>
        <begin position="465"/>
        <end position="502"/>
    </location>
</feature>
<evidence type="ECO:0000256" key="1">
    <source>
        <dbReference type="SAM" id="MobiDB-lite"/>
    </source>
</evidence>
<name>A0AA36IAH1_9DINO</name>
<protein>
    <submittedName>
        <fullName evidence="3">Uncharacterized protein</fullName>
    </submittedName>
</protein>
<sequence length="530" mass="56010">MAVSSFLAFLAGLALANGAEPAGITSCTSGAEDILGSSKAFAVQICNLFGATCFVNHPAISDCATEALSIADQECKLYPIFEYSDNAVRSGSSAVEELSTIDDLDCTVSGLTSSGATYSGACVAVRCEVGSSHVGLGIHLTSTLTGTHTRDSATSDTSANMHAVTIGSLASSAAGLKTAFLYRTGSYAGVYKVQTVASGDTSLTIGDLPSSMGSSLGPVACPSPNQLMTSGTATAITAENLRMCGATDAAIQYHAVNLITDYNSHSASATGRGTLGATPYLSGSSIQYTPTSTSYHAIDLTVMGASAFGMNSQTIVPGYDGASAGQSYAGTYRAFGVVFYCADRARTDLTSCPVADRKMFYVADPNPNAELRKKEEALDSLEEEAAHLVERRRSFEEPEEFSMQEPSHSVAQTLVTHIAADETSVMQLPHDHQEDEEAEADEMWDMDWTAVTKGVASKPFSPPERQADVDRALQQKMEEKRRLADLHSGEDHMTLERPEFDKGSMPGVHPDIAAKLEERRRALEESSASP</sequence>
<organism evidence="3 4">
    <name type="scientific">Effrenium voratum</name>
    <dbReference type="NCBI Taxonomy" id="2562239"/>
    <lineage>
        <taxon>Eukaryota</taxon>
        <taxon>Sar</taxon>
        <taxon>Alveolata</taxon>
        <taxon>Dinophyceae</taxon>
        <taxon>Suessiales</taxon>
        <taxon>Symbiodiniaceae</taxon>
        <taxon>Effrenium</taxon>
    </lineage>
</organism>
<feature type="compositionally biased region" description="Basic and acidic residues" evidence="1">
    <location>
        <begin position="512"/>
        <end position="524"/>
    </location>
</feature>
<gene>
    <name evidence="3" type="ORF">EVOR1521_LOCUS11024</name>
</gene>
<keyword evidence="4" id="KW-1185">Reference proteome</keyword>
<feature type="signal peptide" evidence="2">
    <location>
        <begin position="1"/>
        <end position="18"/>
    </location>
</feature>
<proteinExistence type="predicted"/>
<dbReference type="Proteomes" id="UP001178507">
    <property type="component" value="Unassembled WGS sequence"/>
</dbReference>
<feature type="chain" id="PRO_5041270921" evidence="2">
    <location>
        <begin position="19"/>
        <end position="530"/>
    </location>
</feature>
<comment type="caution">
    <text evidence="3">The sequence shown here is derived from an EMBL/GenBank/DDBJ whole genome shotgun (WGS) entry which is preliminary data.</text>
</comment>